<evidence type="ECO:0000256" key="1">
    <source>
        <dbReference type="SAM" id="MobiDB-lite"/>
    </source>
</evidence>
<proteinExistence type="predicted"/>
<reference evidence="2 4" key="1">
    <citation type="journal article" date="2020" name="Stud. Mycol.">
        <title>101 Dothideomycetes genomes: a test case for predicting lifestyles and emergence of pathogens.</title>
        <authorList>
            <person name="Haridas S."/>
            <person name="Albert R."/>
            <person name="Binder M."/>
            <person name="Bloem J."/>
            <person name="Labutti K."/>
            <person name="Salamov A."/>
            <person name="Andreopoulos B."/>
            <person name="Baker S."/>
            <person name="Barry K."/>
            <person name="Bills G."/>
            <person name="Bluhm B."/>
            <person name="Cannon C."/>
            <person name="Castanera R."/>
            <person name="Culley D."/>
            <person name="Daum C."/>
            <person name="Ezra D."/>
            <person name="Gonzalez J."/>
            <person name="Henrissat B."/>
            <person name="Kuo A."/>
            <person name="Liang C."/>
            <person name="Lipzen A."/>
            <person name="Lutzoni F."/>
            <person name="Magnuson J."/>
            <person name="Mondo S."/>
            <person name="Nolan M."/>
            <person name="Ohm R."/>
            <person name="Pangilinan J."/>
            <person name="Park H.-J."/>
            <person name="Ramirez L."/>
            <person name="Alfaro M."/>
            <person name="Sun H."/>
            <person name="Tritt A."/>
            <person name="Yoshinaga Y."/>
            <person name="Zwiers L.-H."/>
            <person name="Turgeon B."/>
            <person name="Goodwin S."/>
            <person name="Spatafora J."/>
            <person name="Crous P."/>
            <person name="Grigoriev I."/>
        </authorList>
    </citation>
    <scope>NUCLEOTIDE SEQUENCE</scope>
    <source>
        <strain evidence="2 4">CBS 304.34</strain>
    </source>
</reference>
<dbReference type="Proteomes" id="UP000504636">
    <property type="component" value="Unplaced"/>
</dbReference>
<dbReference type="GeneID" id="54462665"/>
<name>A0A6A6Z292_9PEZI</name>
<feature type="compositionally biased region" description="Polar residues" evidence="1">
    <location>
        <begin position="145"/>
        <end position="154"/>
    </location>
</feature>
<keyword evidence="3" id="KW-1185">Reference proteome</keyword>
<evidence type="ECO:0000313" key="3">
    <source>
        <dbReference type="Proteomes" id="UP000504636"/>
    </source>
</evidence>
<reference evidence="4" key="2">
    <citation type="submission" date="2020-04" db="EMBL/GenBank/DDBJ databases">
        <authorList>
            <consortium name="NCBI Genome Project"/>
        </authorList>
    </citation>
    <scope>NUCLEOTIDE SEQUENCE</scope>
    <source>
        <strain evidence="4">CBS 304.34</strain>
    </source>
</reference>
<evidence type="ECO:0000313" key="2">
    <source>
        <dbReference type="EMBL" id="KAF2814839.1"/>
    </source>
</evidence>
<reference evidence="4" key="3">
    <citation type="submission" date="2025-04" db="UniProtKB">
        <authorList>
            <consortium name="RefSeq"/>
        </authorList>
    </citation>
    <scope>IDENTIFICATION</scope>
    <source>
        <strain evidence="4">CBS 304.34</strain>
    </source>
</reference>
<dbReference type="EMBL" id="MU003694">
    <property type="protein sequence ID" value="KAF2814839.1"/>
    <property type="molecule type" value="Genomic_DNA"/>
</dbReference>
<protein>
    <submittedName>
        <fullName evidence="2 4">Uncharacterized protein</fullName>
    </submittedName>
</protein>
<feature type="compositionally biased region" description="Basic and acidic residues" evidence="1">
    <location>
        <begin position="117"/>
        <end position="144"/>
    </location>
</feature>
<evidence type="ECO:0000313" key="4">
    <source>
        <dbReference type="RefSeq" id="XP_033581803.1"/>
    </source>
</evidence>
<organism evidence="2">
    <name type="scientific">Mytilinidion resinicola</name>
    <dbReference type="NCBI Taxonomy" id="574789"/>
    <lineage>
        <taxon>Eukaryota</taxon>
        <taxon>Fungi</taxon>
        <taxon>Dikarya</taxon>
        <taxon>Ascomycota</taxon>
        <taxon>Pezizomycotina</taxon>
        <taxon>Dothideomycetes</taxon>
        <taxon>Pleosporomycetidae</taxon>
        <taxon>Mytilinidiales</taxon>
        <taxon>Mytilinidiaceae</taxon>
        <taxon>Mytilinidion</taxon>
    </lineage>
</organism>
<feature type="region of interest" description="Disordered" evidence="1">
    <location>
        <begin position="111"/>
        <end position="154"/>
    </location>
</feature>
<sequence>MIRTAATPSKSSHQRLFAEKVQDVQCKNDVLDEIRDLARKKREGKWARLIPAQDIIAIIYNGAAGSCPGRRLIIDFFAHRNISKFLGTEDYNTYPAEFLWDVIVRLHQVRPSALEDPTEKNDKSSYHEPVDDESKSINEDKQGDQSKSVNGASK</sequence>
<gene>
    <name evidence="2 4" type="ORF">BDZ99DRAFT_472211</name>
</gene>
<dbReference type="RefSeq" id="XP_033581803.1">
    <property type="nucleotide sequence ID" value="XM_033721772.1"/>
</dbReference>
<dbReference type="AlphaFoldDB" id="A0A6A6Z292"/>
<dbReference type="OrthoDB" id="1022638at2759"/>
<accession>A0A6A6Z292</accession>